<evidence type="ECO:0000256" key="4">
    <source>
        <dbReference type="ARBA" id="ARBA00022692"/>
    </source>
</evidence>
<proteinExistence type="inferred from homology"/>
<evidence type="ECO:0000256" key="5">
    <source>
        <dbReference type="ARBA" id="ARBA00022970"/>
    </source>
</evidence>
<dbReference type="CDD" id="cd06582">
    <property type="entry name" value="TM_PBP1_LivH_like"/>
    <property type="match status" value="1"/>
</dbReference>
<evidence type="ECO:0000313" key="10">
    <source>
        <dbReference type="EMBL" id="QCI65979.1"/>
    </source>
</evidence>
<evidence type="ECO:0000256" key="8">
    <source>
        <dbReference type="ARBA" id="ARBA00037998"/>
    </source>
</evidence>
<protein>
    <submittedName>
        <fullName evidence="10">Branched-chain amino acid ABC transporter permease</fullName>
    </submittedName>
</protein>
<keyword evidence="7 9" id="KW-0472">Membrane</keyword>
<feature type="transmembrane region" description="Helical" evidence="9">
    <location>
        <begin position="259"/>
        <end position="280"/>
    </location>
</feature>
<dbReference type="PANTHER" id="PTHR11795">
    <property type="entry name" value="BRANCHED-CHAIN AMINO ACID TRANSPORT SYSTEM PERMEASE PROTEIN LIVH"/>
    <property type="match status" value="1"/>
</dbReference>
<dbReference type="InterPro" id="IPR001851">
    <property type="entry name" value="ABC_transp_permease"/>
</dbReference>
<feature type="transmembrane region" description="Helical" evidence="9">
    <location>
        <begin position="100"/>
        <end position="124"/>
    </location>
</feature>
<feature type="transmembrane region" description="Helical" evidence="9">
    <location>
        <begin position="61"/>
        <end position="79"/>
    </location>
</feature>
<dbReference type="Proteomes" id="UP000298781">
    <property type="component" value="Chromosome"/>
</dbReference>
<evidence type="ECO:0000256" key="2">
    <source>
        <dbReference type="ARBA" id="ARBA00022448"/>
    </source>
</evidence>
<evidence type="ECO:0000256" key="1">
    <source>
        <dbReference type="ARBA" id="ARBA00004651"/>
    </source>
</evidence>
<dbReference type="AlphaFoldDB" id="A0A4D7AXM4"/>
<accession>A0A4D7AXM4</accession>
<dbReference type="GO" id="GO:0006865">
    <property type="term" value="P:amino acid transport"/>
    <property type="evidence" value="ECO:0007669"/>
    <property type="project" value="UniProtKB-KW"/>
</dbReference>
<sequence length="291" mass="29837">MYLVDVVLSGLVLGGIYALIAMGLSLQYGVARIMNLAYGEFTIAAAFGAYVLFSLAGINPILALAVVMPLSFALNWLIYRVLMTPLVRRAPTAGALEVDTILATFGLLFVVQGVLLVIFGGTYFSYSYLAIPVEVIGSTLAANRLLAALIALALGLALYLALTRTRIGTAVRAVAASPASASLVGIDTAAYAAFAFALGGALVAASGVLVSMFLTFNASMGVVFTMKALIVVIMGGVGNILGCLAAGLLLGLAEALGGAFIDTGLTLAINFALFLTVLLIKPTGLFGKAAR</sequence>
<dbReference type="OrthoDB" id="9807115at2"/>
<feature type="transmembrane region" description="Helical" evidence="9">
    <location>
        <begin position="228"/>
        <end position="253"/>
    </location>
</feature>
<dbReference type="EMBL" id="CP039690">
    <property type="protein sequence ID" value="QCI65979.1"/>
    <property type="molecule type" value="Genomic_DNA"/>
</dbReference>
<keyword evidence="4 9" id="KW-0812">Transmembrane</keyword>
<evidence type="ECO:0000313" key="11">
    <source>
        <dbReference type="Proteomes" id="UP000298781"/>
    </source>
</evidence>
<keyword evidence="2" id="KW-0813">Transport</keyword>
<dbReference type="GO" id="GO:0005886">
    <property type="term" value="C:plasma membrane"/>
    <property type="evidence" value="ECO:0007669"/>
    <property type="project" value="UniProtKB-SubCell"/>
</dbReference>
<dbReference type="PANTHER" id="PTHR11795:SF445">
    <property type="entry name" value="AMINO ACID ABC TRANSPORTER PERMEASE PROTEIN"/>
    <property type="match status" value="1"/>
</dbReference>
<keyword evidence="6 9" id="KW-1133">Transmembrane helix</keyword>
<name>A0A4D7AXM4_9HYPH</name>
<gene>
    <name evidence="10" type="ORF">E8M01_18240</name>
</gene>
<keyword evidence="3" id="KW-1003">Cell membrane</keyword>
<evidence type="ECO:0000256" key="6">
    <source>
        <dbReference type="ARBA" id="ARBA00022989"/>
    </source>
</evidence>
<dbReference type="GO" id="GO:0022857">
    <property type="term" value="F:transmembrane transporter activity"/>
    <property type="evidence" value="ECO:0007669"/>
    <property type="project" value="InterPro"/>
</dbReference>
<feature type="transmembrane region" description="Helical" evidence="9">
    <location>
        <begin position="192"/>
        <end position="216"/>
    </location>
</feature>
<dbReference type="Pfam" id="PF02653">
    <property type="entry name" value="BPD_transp_2"/>
    <property type="match status" value="1"/>
</dbReference>
<dbReference type="InterPro" id="IPR052157">
    <property type="entry name" value="BCAA_transport_permease"/>
</dbReference>
<evidence type="ECO:0000256" key="7">
    <source>
        <dbReference type="ARBA" id="ARBA00023136"/>
    </source>
</evidence>
<feature type="transmembrane region" description="Helical" evidence="9">
    <location>
        <begin position="6"/>
        <end position="24"/>
    </location>
</feature>
<keyword evidence="5" id="KW-0029">Amino-acid transport</keyword>
<feature type="transmembrane region" description="Helical" evidence="9">
    <location>
        <begin position="144"/>
        <end position="162"/>
    </location>
</feature>
<feature type="transmembrane region" description="Helical" evidence="9">
    <location>
        <begin position="36"/>
        <end position="55"/>
    </location>
</feature>
<dbReference type="KEGG" id="pstg:E8M01_18240"/>
<comment type="similarity">
    <text evidence="8">Belongs to the binding-protein-dependent transport system permease family. LivHM subfamily.</text>
</comment>
<reference evidence="10 11" key="1">
    <citation type="submission" date="2019-04" db="EMBL/GenBank/DDBJ databases">
        <title>Phreatobacter aquaticus sp. nov.</title>
        <authorList>
            <person name="Choi A."/>
        </authorList>
    </citation>
    <scope>NUCLEOTIDE SEQUENCE [LARGE SCALE GENOMIC DNA]</scope>
    <source>
        <strain evidence="10 11">KCTC 52518</strain>
    </source>
</reference>
<evidence type="ECO:0000256" key="9">
    <source>
        <dbReference type="SAM" id="Phobius"/>
    </source>
</evidence>
<comment type="subcellular location">
    <subcellularLocation>
        <location evidence="1">Cell membrane</location>
        <topology evidence="1">Multi-pass membrane protein</topology>
    </subcellularLocation>
</comment>
<keyword evidence="11" id="KW-1185">Reference proteome</keyword>
<dbReference type="RefSeq" id="WP_136961425.1">
    <property type="nucleotide sequence ID" value="NZ_CP039690.1"/>
</dbReference>
<organism evidence="10 11">
    <name type="scientific">Phreatobacter stygius</name>
    <dbReference type="NCBI Taxonomy" id="1940610"/>
    <lineage>
        <taxon>Bacteria</taxon>
        <taxon>Pseudomonadati</taxon>
        <taxon>Pseudomonadota</taxon>
        <taxon>Alphaproteobacteria</taxon>
        <taxon>Hyphomicrobiales</taxon>
        <taxon>Phreatobacteraceae</taxon>
        <taxon>Phreatobacter</taxon>
    </lineage>
</organism>
<evidence type="ECO:0000256" key="3">
    <source>
        <dbReference type="ARBA" id="ARBA00022475"/>
    </source>
</evidence>